<dbReference type="SMART" id="SM00855">
    <property type="entry name" value="PGAM"/>
    <property type="match status" value="1"/>
</dbReference>
<dbReference type="InterPro" id="IPR050275">
    <property type="entry name" value="PGM_Phosphatase"/>
</dbReference>
<proteinExistence type="predicted"/>
<keyword evidence="2" id="KW-1185">Reference proteome</keyword>
<reference evidence="2" key="1">
    <citation type="submission" date="2018-12" db="EMBL/GenBank/DDBJ databases">
        <title>Tengunoibacter tsumagoiensis gen. nov., sp. nov., Dictyobacter kobayashii sp. nov., D. alpinus sp. nov., and D. joshuensis sp. nov. and description of Dictyobacteraceae fam. nov. within the order Ktedonobacterales isolated from Tengu-no-mugimeshi.</title>
        <authorList>
            <person name="Wang C.M."/>
            <person name="Zheng Y."/>
            <person name="Sakai Y."/>
            <person name="Toyoda A."/>
            <person name="Minakuchi Y."/>
            <person name="Abe K."/>
            <person name="Yokota A."/>
            <person name="Yabe S."/>
        </authorList>
    </citation>
    <scope>NUCLEOTIDE SEQUENCE [LARGE SCALE GENOMIC DNA]</scope>
    <source>
        <strain evidence="2">Uno11</strain>
    </source>
</reference>
<accession>A0A402AR18</accession>
<dbReference type="PANTHER" id="PTHR48100">
    <property type="entry name" value="BROAD-SPECIFICITY PHOSPHATASE YOR283W-RELATED"/>
    <property type="match status" value="1"/>
</dbReference>
<name>A0A402AR18_9CHLR</name>
<dbReference type="GO" id="GO:0005737">
    <property type="term" value="C:cytoplasm"/>
    <property type="evidence" value="ECO:0007669"/>
    <property type="project" value="TreeGrafter"/>
</dbReference>
<evidence type="ECO:0000313" key="1">
    <source>
        <dbReference type="EMBL" id="GCE21538.1"/>
    </source>
</evidence>
<dbReference type="GO" id="GO:0016791">
    <property type="term" value="F:phosphatase activity"/>
    <property type="evidence" value="ECO:0007669"/>
    <property type="project" value="TreeGrafter"/>
</dbReference>
<evidence type="ECO:0000313" key="2">
    <source>
        <dbReference type="Proteomes" id="UP000287188"/>
    </source>
</evidence>
<gene>
    <name evidence="1" type="ORF">KDK_53380</name>
</gene>
<comment type="caution">
    <text evidence="1">The sequence shown here is derived from an EMBL/GenBank/DDBJ whole genome shotgun (WGS) entry which is preliminary data.</text>
</comment>
<protein>
    <submittedName>
        <fullName evidence="1">Phosphoglycerate mutase</fullName>
    </submittedName>
</protein>
<organism evidence="1 2">
    <name type="scientific">Dictyobacter kobayashii</name>
    <dbReference type="NCBI Taxonomy" id="2014872"/>
    <lineage>
        <taxon>Bacteria</taxon>
        <taxon>Bacillati</taxon>
        <taxon>Chloroflexota</taxon>
        <taxon>Ktedonobacteria</taxon>
        <taxon>Ktedonobacterales</taxon>
        <taxon>Dictyobacteraceae</taxon>
        <taxon>Dictyobacter</taxon>
    </lineage>
</organism>
<sequence length="210" mass="23446">MELFLVRHGEMGRTSGNDFLTVRGEAQAQATGRYFSRLPITGLVSSPLVRALGTAHFIAQACDSMPVEVWPELREGLFEEMVGYGAGELRPRYPLAWLPEEMDAESIIYPADTQESLFLRSQQVIERLERNFGPNDNVVVVAHGGMISYIFHALLRMPPDSFSFFKINFASISQVSLIPPSMRQEHPPIYPPRSVDVVTVGETAHLIGIE</sequence>
<dbReference type="Proteomes" id="UP000287188">
    <property type="component" value="Unassembled WGS sequence"/>
</dbReference>
<dbReference type="EMBL" id="BIFS01000001">
    <property type="protein sequence ID" value="GCE21538.1"/>
    <property type="molecule type" value="Genomic_DNA"/>
</dbReference>
<dbReference type="SUPFAM" id="SSF53254">
    <property type="entry name" value="Phosphoglycerate mutase-like"/>
    <property type="match status" value="1"/>
</dbReference>
<dbReference type="OrthoDB" id="9782128at2"/>
<dbReference type="PANTHER" id="PTHR48100:SF1">
    <property type="entry name" value="HISTIDINE PHOSPHATASE FAMILY PROTEIN-RELATED"/>
    <property type="match status" value="1"/>
</dbReference>
<dbReference type="CDD" id="cd07067">
    <property type="entry name" value="HP_PGM_like"/>
    <property type="match status" value="1"/>
</dbReference>
<dbReference type="RefSeq" id="WP_126553260.1">
    <property type="nucleotide sequence ID" value="NZ_BIFS01000001.1"/>
</dbReference>
<dbReference type="Pfam" id="PF00300">
    <property type="entry name" value="His_Phos_1"/>
    <property type="match status" value="1"/>
</dbReference>
<dbReference type="Gene3D" id="3.40.50.1240">
    <property type="entry name" value="Phosphoglycerate mutase-like"/>
    <property type="match status" value="1"/>
</dbReference>
<dbReference type="InterPro" id="IPR013078">
    <property type="entry name" value="His_Pase_superF_clade-1"/>
</dbReference>
<dbReference type="AlphaFoldDB" id="A0A402AR18"/>
<dbReference type="InterPro" id="IPR029033">
    <property type="entry name" value="His_PPase_superfam"/>
</dbReference>